<name>A0A9P5PM89_9AGAR</name>
<keyword evidence="2" id="KW-1185">Reference proteome</keyword>
<protein>
    <submittedName>
        <fullName evidence="1">Uncharacterized protein</fullName>
    </submittedName>
</protein>
<organism evidence="1 2">
    <name type="scientific">Rhodocollybia butyracea</name>
    <dbReference type="NCBI Taxonomy" id="206335"/>
    <lineage>
        <taxon>Eukaryota</taxon>
        <taxon>Fungi</taxon>
        <taxon>Dikarya</taxon>
        <taxon>Basidiomycota</taxon>
        <taxon>Agaricomycotina</taxon>
        <taxon>Agaricomycetes</taxon>
        <taxon>Agaricomycetidae</taxon>
        <taxon>Agaricales</taxon>
        <taxon>Marasmiineae</taxon>
        <taxon>Omphalotaceae</taxon>
        <taxon>Rhodocollybia</taxon>
    </lineage>
</organism>
<dbReference type="EMBL" id="JADNRY010000096">
    <property type="protein sequence ID" value="KAF9065876.1"/>
    <property type="molecule type" value="Genomic_DNA"/>
</dbReference>
<dbReference type="AlphaFoldDB" id="A0A9P5PM89"/>
<sequence>MQLPNADKQLQNLKTTLKRQEQALRIEGLLEDYKKLASSPFLDLCLNAQAVKMHLHDRLKVRKFKHDRMERSFQHQQYNEQKLTAHAADSVKQRDPTIQRVAKTYNTLCATMRNLICAGKAPHYAVAPEQIPMENLFGLDVDDAIWQDVGLDGDGETLNPPLWLCNDKVWNGIKGVLLRDWCDEELCRLANELVIQ</sequence>
<gene>
    <name evidence="1" type="ORF">BDP27DRAFT_1228343</name>
</gene>
<reference evidence="1" key="1">
    <citation type="submission" date="2020-11" db="EMBL/GenBank/DDBJ databases">
        <authorList>
            <consortium name="DOE Joint Genome Institute"/>
            <person name="Ahrendt S."/>
            <person name="Riley R."/>
            <person name="Andreopoulos W."/>
            <person name="Labutti K."/>
            <person name="Pangilinan J."/>
            <person name="Ruiz-Duenas F.J."/>
            <person name="Barrasa J.M."/>
            <person name="Sanchez-Garcia M."/>
            <person name="Camarero S."/>
            <person name="Miyauchi S."/>
            <person name="Serrano A."/>
            <person name="Linde D."/>
            <person name="Babiker R."/>
            <person name="Drula E."/>
            <person name="Ayuso-Fernandez I."/>
            <person name="Pacheco R."/>
            <person name="Padilla G."/>
            <person name="Ferreira P."/>
            <person name="Barriuso J."/>
            <person name="Kellner H."/>
            <person name="Castanera R."/>
            <person name="Alfaro M."/>
            <person name="Ramirez L."/>
            <person name="Pisabarro A.G."/>
            <person name="Kuo A."/>
            <person name="Tritt A."/>
            <person name="Lipzen A."/>
            <person name="He G."/>
            <person name="Yan M."/>
            <person name="Ng V."/>
            <person name="Cullen D."/>
            <person name="Martin F."/>
            <person name="Rosso M.-N."/>
            <person name="Henrissat B."/>
            <person name="Hibbett D."/>
            <person name="Martinez A.T."/>
            <person name="Grigoriev I.V."/>
        </authorList>
    </citation>
    <scope>NUCLEOTIDE SEQUENCE</scope>
    <source>
        <strain evidence="1">AH 40177</strain>
    </source>
</reference>
<evidence type="ECO:0000313" key="2">
    <source>
        <dbReference type="Proteomes" id="UP000772434"/>
    </source>
</evidence>
<proteinExistence type="predicted"/>
<comment type="caution">
    <text evidence="1">The sequence shown here is derived from an EMBL/GenBank/DDBJ whole genome shotgun (WGS) entry which is preliminary data.</text>
</comment>
<dbReference type="Proteomes" id="UP000772434">
    <property type="component" value="Unassembled WGS sequence"/>
</dbReference>
<dbReference type="OrthoDB" id="3259165at2759"/>
<accession>A0A9P5PM89</accession>
<evidence type="ECO:0000313" key="1">
    <source>
        <dbReference type="EMBL" id="KAF9065876.1"/>
    </source>
</evidence>